<dbReference type="EMBL" id="FO203522">
    <property type="protein sequence ID" value="CCO23413.1"/>
    <property type="molecule type" value="Genomic_DNA"/>
</dbReference>
<feature type="domain" description="Solute-binding protein family 3/N-terminal" evidence="2">
    <location>
        <begin position="38"/>
        <end position="268"/>
    </location>
</feature>
<dbReference type="PATRIC" id="fig|1121451.3.peg.1387"/>
<evidence type="ECO:0000313" key="3">
    <source>
        <dbReference type="EMBL" id="CCO23413.1"/>
    </source>
</evidence>
<dbReference type="RefSeq" id="WP_015336017.1">
    <property type="nucleotide sequence ID" value="NC_020055.1"/>
</dbReference>
<dbReference type="STRING" id="1121451.DESAM_21132"/>
<dbReference type="Proteomes" id="UP000010808">
    <property type="component" value="Chromosome"/>
</dbReference>
<dbReference type="AlphaFoldDB" id="L0R9I7"/>
<dbReference type="SUPFAM" id="SSF53850">
    <property type="entry name" value="Periplasmic binding protein-like II"/>
    <property type="match status" value="1"/>
</dbReference>
<dbReference type="OrthoDB" id="5455795at2"/>
<dbReference type="eggNOG" id="COG0834">
    <property type="taxonomic scope" value="Bacteria"/>
</dbReference>
<dbReference type="InterPro" id="IPR001638">
    <property type="entry name" value="Solute-binding_3/MltF_N"/>
</dbReference>
<gene>
    <name evidence="3" type="ORF">DESAM_21132</name>
</gene>
<proteinExistence type="predicted"/>
<dbReference type="KEGG" id="dhy:DESAM_21132"/>
<evidence type="ECO:0000256" key="1">
    <source>
        <dbReference type="ARBA" id="ARBA00022729"/>
    </source>
</evidence>
<dbReference type="PANTHER" id="PTHR35936:SF6">
    <property type="entry name" value="AMINO ACID ABC TRANSPORTER SUBSTRATE-BINDING PAAT FAMILY PROTEIN"/>
    <property type="match status" value="1"/>
</dbReference>
<accession>L0R9I7</accession>
<evidence type="ECO:0000259" key="2">
    <source>
        <dbReference type="SMART" id="SM00062"/>
    </source>
</evidence>
<dbReference type="HOGENOM" id="CLU_064076_11_0_7"/>
<organism evidence="3 4">
    <name type="scientific">Maridesulfovibrio hydrothermalis AM13 = DSM 14728</name>
    <dbReference type="NCBI Taxonomy" id="1121451"/>
    <lineage>
        <taxon>Bacteria</taxon>
        <taxon>Pseudomonadati</taxon>
        <taxon>Thermodesulfobacteriota</taxon>
        <taxon>Desulfovibrionia</taxon>
        <taxon>Desulfovibrionales</taxon>
        <taxon>Desulfovibrionaceae</taxon>
        <taxon>Maridesulfovibrio</taxon>
    </lineage>
</organism>
<dbReference type="PROSITE" id="PS51257">
    <property type="entry name" value="PROKAR_LIPOPROTEIN"/>
    <property type="match status" value="1"/>
</dbReference>
<dbReference type="PANTHER" id="PTHR35936">
    <property type="entry name" value="MEMBRANE-BOUND LYTIC MUREIN TRANSGLYCOSYLASE F"/>
    <property type="match status" value="1"/>
</dbReference>
<dbReference type="Gene3D" id="3.40.190.10">
    <property type="entry name" value="Periplasmic binding protein-like II"/>
    <property type="match status" value="2"/>
</dbReference>
<name>L0R9I7_9BACT</name>
<keyword evidence="1" id="KW-0732">Signal</keyword>
<dbReference type="Pfam" id="PF00497">
    <property type="entry name" value="SBP_bac_3"/>
    <property type="match status" value="1"/>
</dbReference>
<evidence type="ECO:0000313" key="4">
    <source>
        <dbReference type="Proteomes" id="UP000010808"/>
    </source>
</evidence>
<dbReference type="SMART" id="SM00062">
    <property type="entry name" value="PBPb"/>
    <property type="match status" value="1"/>
</dbReference>
<sequence>MFILKLLYKENFLGCVTGVLCSLLILLSCASPLSADQKITIAYPDFWPFFTKNSNGTVEGCFHDIIDAALTKRMGIAVKWQEFPWKRCQHYVRNGKIDAMITVPTRERLSYTKTHAHPFYEKSMNIFTYAGHPKLEKIKKIKNIDEIYNEGLTVITYAGNGWNDKNIRAHGIPTQETHLREGVWNMLAFQRGDIVIEWPCCAWPDIAKLGLTDKIVQADIAFNSMPFHLLINKNSSFAGLLGKFDAVILEMKEDGTIERIMKNYRTNAKR</sequence>
<keyword evidence="4" id="KW-1185">Reference proteome</keyword>
<protein>
    <submittedName>
        <fullName evidence="3">Extracellular solute-binding protein family 3</fullName>
    </submittedName>
</protein>
<reference evidence="3 4" key="1">
    <citation type="submission" date="2012-10" db="EMBL/GenBank/DDBJ databases">
        <authorList>
            <person name="Genoscope - CEA"/>
        </authorList>
    </citation>
    <scope>NUCLEOTIDE SEQUENCE [LARGE SCALE GENOMIC DNA]</scope>
    <source>
        <strain evidence="4">AM13 / DSM 14728</strain>
    </source>
</reference>